<name>A0ABV2SBI5_9GAMM</name>
<feature type="region of interest" description="Disordered" evidence="1">
    <location>
        <begin position="354"/>
        <end position="389"/>
    </location>
</feature>
<proteinExistence type="predicted"/>
<dbReference type="CDD" id="cd17470">
    <property type="entry name" value="T3SS_Flik_C"/>
    <property type="match status" value="1"/>
</dbReference>
<evidence type="ECO:0000313" key="3">
    <source>
        <dbReference type="EMBL" id="MET4755115.1"/>
    </source>
</evidence>
<feature type="compositionally biased region" description="Polar residues" evidence="1">
    <location>
        <begin position="364"/>
        <end position="387"/>
    </location>
</feature>
<keyword evidence="4" id="KW-1185">Reference proteome</keyword>
<dbReference type="EMBL" id="JBEWTB010000002">
    <property type="protein sequence ID" value="MET4755115.1"/>
    <property type="molecule type" value="Genomic_DNA"/>
</dbReference>
<dbReference type="RefSeq" id="WP_354009569.1">
    <property type="nucleotide sequence ID" value="NZ_JBEWTA010000001.1"/>
</dbReference>
<dbReference type="Proteomes" id="UP001549366">
    <property type="component" value="Unassembled WGS sequence"/>
</dbReference>
<keyword evidence="3" id="KW-0966">Cell projection</keyword>
<sequence length="399" mass="43165">MTTSVISGMDLLSATAQGSTRISSSNSERSSGEQLFDDVLEQFVEETAGSEAQDQRLDALRSTIETMDDSEVTGFLAMLESQFNWQVEQHPLAEVVDLQTWRQQVEATVQDVVEGAGQPLLSEAAGKALEKALEQYMPADESERQADTLLSKELLDRELLNKERLESATDASAKAVAFSPAEVDALKAEQTLSYQPALDMKLQVMTETLSENLAMQSGQSSIELMGAVPATATLVQRTEATPVQIGSNPGVAQTATQANPDISLRQENWSDAMGQRLVAMISEGRQEAQIRLDPPELGTIGVRLVIEESGVSVQMASAVPQVRELLDVQSDRLRVALESQGYDQVDVNVGSDSERQFAQHRESQSGSHTGSESGLAQQPETSETTSVDILPTGFINTFA</sequence>
<dbReference type="PANTHER" id="PTHR37533">
    <property type="entry name" value="FLAGELLAR HOOK-LENGTH CONTROL PROTEIN"/>
    <property type="match status" value="1"/>
</dbReference>
<organism evidence="3 4">
    <name type="scientific">Endozoicomonas lisbonensis</name>
    <dbReference type="NCBI Taxonomy" id="3120522"/>
    <lineage>
        <taxon>Bacteria</taxon>
        <taxon>Pseudomonadati</taxon>
        <taxon>Pseudomonadota</taxon>
        <taxon>Gammaproteobacteria</taxon>
        <taxon>Oceanospirillales</taxon>
        <taxon>Endozoicomonadaceae</taxon>
        <taxon>Endozoicomonas</taxon>
    </lineage>
</organism>
<feature type="domain" description="Flagellar hook-length control protein-like C-terminal" evidence="2">
    <location>
        <begin position="275"/>
        <end position="356"/>
    </location>
</feature>
<protein>
    <submittedName>
        <fullName evidence="3">Flagellar hook-length control protein FliK</fullName>
    </submittedName>
</protein>
<accession>A0ABV2SBI5</accession>
<reference evidence="3 4" key="1">
    <citation type="submission" date="2024-06" db="EMBL/GenBank/DDBJ databases">
        <title>Genomic Encyclopedia of Type Strains, Phase V (KMG-V): Genome sequencing to study the core and pangenomes of soil and plant-associated prokaryotes.</title>
        <authorList>
            <person name="Whitman W."/>
        </authorList>
    </citation>
    <scope>NUCLEOTIDE SEQUENCE [LARGE SCALE GENOMIC DNA]</scope>
    <source>
        <strain evidence="3 4">NE40</strain>
    </source>
</reference>
<dbReference type="Gene3D" id="3.30.750.140">
    <property type="match status" value="1"/>
</dbReference>
<evidence type="ECO:0000256" key="1">
    <source>
        <dbReference type="SAM" id="MobiDB-lite"/>
    </source>
</evidence>
<dbReference type="InterPro" id="IPR021136">
    <property type="entry name" value="Flagellar_hook_control-like_C"/>
</dbReference>
<dbReference type="InterPro" id="IPR038610">
    <property type="entry name" value="FliK-like_C_sf"/>
</dbReference>
<dbReference type="Pfam" id="PF02120">
    <property type="entry name" value="Flg_hook"/>
    <property type="match status" value="1"/>
</dbReference>
<keyword evidence="3" id="KW-0969">Cilium</keyword>
<evidence type="ECO:0000259" key="2">
    <source>
        <dbReference type="Pfam" id="PF02120"/>
    </source>
</evidence>
<comment type="caution">
    <text evidence="3">The sequence shown here is derived from an EMBL/GenBank/DDBJ whole genome shotgun (WGS) entry which is preliminary data.</text>
</comment>
<feature type="compositionally biased region" description="Basic and acidic residues" evidence="1">
    <location>
        <begin position="354"/>
        <end position="363"/>
    </location>
</feature>
<dbReference type="PANTHER" id="PTHR37533:SF2">
    <property type="entry name" value="FLAGELLAR HOOK-LENGTH CONTROL PROTEIN"/>
    <property type="match status" value="1"/>
</dbReference>
<gene>
    <name evidence="3" type="ORF">V5J35_000307</name>
</gene>
<keyword evidence="3" id="KW-0282">Flagellum</keyword>
<dbReference type="InterPro" id="IPR052563">
    <property type="entry name" value="FliK"/>
</dbReference>
<evidence type="ECO:0000313" key="4">
    <source>
        <dbReference type="Proteomes" id="UP001549366"/>
    </source>
</evidence>